<dbReference type="NCBIfam" id="TIGR04183">
    <property type="entry name" value="Por_Secre_tail"/>
    <property type="match status" value="1"/>
</dbReference>
<dbReference type="SUPFAM" id="SSF52743">
    <property type="entry name" value="Subtilisin-like"/>
    <property type="match status" value="1"/>
</dbReference>
<sequence>MRHVDFKKNSFNIPSLDKLNKQHGVEKIHVINPENGADTYSIDFSSQINISKTIYQYYDTRLFSYVEPDYVGHGGGEIIPNDAEFSKQWGLHNDGSFPLGNGTKEGADIEMKKAWEISKGNEKTIIAILDSGLKLDHPEISNRLWSNEKGFHGKDFANNDDIPADDLGHGTNVTSIIAANANNNNGFAGVNWNSKIMVLKILNENNQGYYSWWAEAIYYAANNGANVLNMSVGGSSYSAVMEDAINYATNKGVIIVACMMNENSSVPYYPAAYDNTIAVGSTDPDDKRSNSFPWNTTKGSSYGDHIDVSAPGNYIYGISYNSNSNYGTYWSGTSQATPHVVGVVSLLLDVDPDLTLESIRSILTNSAEDQVGRSNEDLAGWDPYHGHGRINAYSALGSLATNTVEINKASTFRLSPNPIKKGDQLLVNFQNEDEKVISIFDTAGRLVFMNKTKNQSFSLNSGNLEVGVYVIKVQEKGKALSARKFVIER</sequence>
<name>A0AA37WBR1_9BACT</name>
<evidence type="ECO:0000259" key="8">
    <source>
        <dbReference type="Pfam" id="PF18962"/>
    </source>
</evidence>
<keyword evidence="10" id="KW-1185">Reference proteome</keyword>
<dbReference type="PANTHER" id="PTHR43806">
    <property type="entry name" value="PEPTIDASE S8"/>
    <property type="match status" value="1"/>
</dbReference>
<dbReference type="GO" id="GO:0006508">
    <property type="term" value="P:proteolysis"/>
    <property type="evidence" value="ECO:0007669"/>
    <property type="project" value="UniProtKB-KW"/>
</dbReference>
<dbReference type="InterPro" id="IPR023828">
    <property type="entry name" value="Peptidase_S8_Ser-AS"/>
</dbReference>
<dbReference type="PRINTS" id="PR00723">
    <property type="entry name" value="SUBTILISIN"/>
</dbReference>
<evidence type="ECO:0000256" key="2">
    <source>
        <dbReference type="ARBA" id="ARBA00022670"/>
    </source>
</evidence>
<dbReference type="InterPro" id="IPR015500">
    <property type="entry name" value="Peptidase_S8_subtilisin-rel"/>
</dbReference>
<dbReference type="PROSITE" id="PS51892">
    <property type="entry name" value="SUBTILASE"/>
    <property type="match status" value="1"/>
</dbReference>
<dbReference type="Pfam" id="PF18962">
    <property type="entry name" value="Por_Secre_tail"/>
    <property type="match status" value="1"/>
</dbReference>
<dbReference type="Gene3D" id="3.40.50.200">
    <property type="entry name" value="Peptidase S8/S53 domain"/>
    <property type="match status" value="1"/>
</dbReference>
<keyword evidence="3 5" id="KW-0378">Hydrolase</keyword>
<keyword evidence="4 5" id="KW-0720">Serine protease</keyword>
<dbReference type="GO" id="GO:0004252">
    <property type="term" value="F:serine-type endopeptidase activity"/>
    <property type="evidence" value="ECO:0007669"/>
    <property type="project" value="UniProtKB-UniRule"/>
</dbReference>
<accession>A0AA37WBR1</accession>
<comment type="caution">
    <text evidence="9">The sequence shown here is derived from an EMBL/GenBank/DDBJ whole genome shotgun (WGS) entry which is preliminary data.</text>
</comment>
<organism evidence="9 10">
    <name type="scientific">Portibacter lacus</name>
    <dbReference type="NCBI Taxonomy" id="1099794"/>
    <lineage>
        <taxon>Bacteria</taxon>
        <taxon>Pseudomonadati</taxon>
        <taxon>Bacteroidota</taxon>
        <taxon>Saprospiria</taxon>
        <taxon>Saprospirales</taxon>
        <taxon>Haliscomenobacteraceae</taxon>
        <taxon>Portibacter</taxon>
    </lineage>
</organism>
<dbReference type="PROSITE" id="PS00138">
    <property type="entry name" value="SUBTILASE_SER"/>
    <property type="match status" value="1"/>
</dbReference>
<gene>
    <name evidence="9" type="ORF">GCM10007940_02860</name>
</gene>
<evidence type="ECO:0000256" key="1">
    <source>
        <dbReference type="ARBA" id="ARBA00011073"/>
    </source>
</evidence>
<dbReference type="PROSITE" id="PS00137">
    <property type="entry name" value="SUBTILASE_HIS"/>
    <property type="match status" value="1"/>
</dbReference>
<dbReference type="InterPro" id="IPR050131">
    <property type="entry name" value="Peptidase_S8_subtilisin-like"/>
</dbReference>
<feature type="active site" description="Charge relay system" evidence="5">
    <location>
        <position position="169"/>
    </location>
</feature>
<dbReference type="PANTHER" id="PTHR43806:SF11">
    <property type="entry name" value="CEREVISIN-RELATED"/>
    <property type="match status" value="1"/>
</dbReference>
<comment type="similarity">
    <text evidence="1 5 6">Belongs to the peptidase S8 family.</text>
</comment>
<proteinExistence type="inferred from homology"/>
<dbReference type="InterPro" id="IPR023827">
    <property type="entry name" value="Peptidase_S8_Asp-AS"/>
</dbReference>
<evidence type="ECO:0000259" key="7">
    <source>
        <dbReference type="Pfam" id="PF00082"/>
    </source>
</evidence>
<dbReference type="Proteomes" id="UP001156666">
    <property type="component" value="Unassembled WGS sequence"/>
</dbReference>
<evidence type="ECO:0000256" key="4">
    <source>
        <dbReference type="ARBA" id="ARBA00022825"/>
    </source>
</evidence>
<feature type="active site" description="Charge relay system" evidence="5">
    <location>
        <position position="334"/>
    </location>
</feature>
<evidence type="ECO:0000256" key="3">
    <source>
        <dbReference type="ARBA" id="ARBA00022801"/>
    </source>
</evidence>
<dbReference type="InterPro" id="IPR000209">
    <property type="entry name" value="Peptidase_S8/S53_dom"/>
</dbReference>
<dbReference type="Pfam" id="PF00082">
    <property type="entry name" value="Peptidase_S8"/>
    <property type="match status" value="1"/>
</dbReference>
<dbReference type="InterPro" id="IPR026444">
    <property type="entry name" value="Secre_tail"/>
</dbReference>
<feature type="domain" description="Secretion system C-terminal sorting" evidence="8">
    <location>
        <begin position="416"/>
        <end position="487"/>
    </location>
</feature>
<dbReference type="PROSITE" id="PS00136">
    <property type="entry name" value="SUBTILASE_ASP"/>
    <property type="match status" value="1"/>
</dbReference>
<reference evidence="9" key="1">
    <citation type="journal article" date="2014" name="Int. J. Syst. Evol. Microbiol.">
        <title>Complete genome sequence of Corynebacterium casei LMG S-19264T (=DSM 44701T), isolated from a smear-ripened cheese.</title>
        <authorList>
            <consortium name="US DOE Joint Genome Institute (JGI-PGF)"/>
            <person name="Walter F."/>
            <person name="Albersmeier A."/>
            <person name="Kalinowski J."/>
            <person name="Ruckert C."/>
        </authorList>
    </citation>
    <scope>NUCLEOTIDE SEQUENCE</scope>
    <source>
        <strain evidence="9">NBRC 108769</strain>
    </source>
</reference>
<protein>
    <submittedName>
        <fullName evidence="9">Thermitase</fullName>
    </submittedName>
</protein>
<evidence type="ECO:0000256" key="5">
    <source>
        <dbReference type="PROSITE-ProRule" id="PRU01240"/>
    </source>
</evidence>
<evidence type="ECO:0000313" key="9">
    <source>
        <dbReference type="EMBL" id="GLR15671.1"/>
    </source>
</evidence>
<dbReference type="AlphaFoldDB" id="A0AA37WBR1"/>
<dbReference type="EMBL" id="BSOH01000001">
    <property type="protein sequence ID" value="GLR15671.1"/>
    <property type="molecule type" value="Genomic_DNA"/>
</dbReference>
<dbReference type="InterPro" id="IPR022398">
    <property type="entry name" value="Peptidase_S8_His-AS"/>
</dbReference>
<reference evidence="9" key="2">
    <citation type="submission" date="2023-01" db="EMBL/GenBank/DDBJ databases">
        <title>Draft genome sequence of Portibacter lacus strain NBRC 108769.</title>
        <authorList>
            <person name="Sun Q."/>
            <person name="Mori K."/>
        </authorList>
    </citation>
    <scope>NUCLEOTIDE SEQUENCE</scope>
    <source>
        <strain evidence="9">NBRC 108769</strain>
    </source>
</reference>
<dbReference type="InterPro" id="IPR036852">
    <property type="entry name" value="Peptidase_S8/S53_dom_sf"/>
</dbReference>
<keyword evidence="2 5" id="KW-0645">Protease</keyword>
<evidence type="ECO:0000313" key="10">
    <source>
        <dbReference type="Proteomes" id="UP001156666"/>
    </source>
</evidence>
<evidence type="ECO:0000256" key="6">
    <source>
        <dbReference type="RuleBase" id="RU003355"/>
    </source>
</evidence>
<feature type="active site" description="Charge relay system" evidence="5">
    <location>
        <position position="130"/>
    </location>
</feature>
<feature type="domain" description="Peptidase S8/S53" evidence="7">
    <location>
        <begin position="123"/>
        <end position="377"/>
    </location>
</feature>